<dbReference type="Pfam" id="PF03819">
    <property type="entry name" value="MazG"/>
    <property type="match status" value="1"/>
</dbReference>
<dbReference type="PANTHER" id="PTHR30522">
    <property type="entry name" value="NUCLEOSIDE TRIPHOSPHATE PYROPHOSPHOHYDROLASE"/>
    <property type="match status" value="1"/>
</dbReference>
<name>B1VFK6_CORU7</name>
<dbReference type="CDD" id="cd11528">
    <property type="entry name" value="NTP-PPase_MazG_Nterm"/>
    <property type="match status" value="1"/>
</dbReference>
<feature type="region of interest" description="Disordered" evidence="1">
    <location>
        <begin position="369"/>
        <end position="454"/>
    </location>
</feature>
<dbReference type="HOGENOM" id="CLU_051992_0_0_11"/>
<feature type="compositionally biased region" description="Low complexity" evidence="1">
    <location>
        <begin position="414"/>
        <end position="447"/>
    </location>
</feature>
<evidence type="ECO:0000313" key="3">
    <source>
        <dbReference type="EMBL" id="CAQ04545.1"/>
    </source>
</evidence>
<dbReference type="Proteomes" id="UP000001727">
    <property type="component" value="Chromosome"/>
</dbReference>
<dbReference type="InterPro" id="IPR011551">
    <property type="entry name" value="NTP_PyrPHydrolase_MazG"/>
</dbReference>
<dbReference type="InterPro" id="IPR048015">
    <property type="entry name" value="NTP-PPase_MazG-like_N"/>
</dbReference>
<dbReference type="eggNOG" id="COG1694">
    <property type="taxonomic scope" value="Bacteria"/>
</dbReference>
<dbReference type="KEGG" id="cur:cu0585"/>
<dbReference type="eggNOG" id="COG3956">
    <property type="taxonomic scope" value="Bacteria"/>
</dbReference>
<reference evidence="3 4" key="1">
    <citation type="journal article" date="2008" name="J. Biotechnol.">
        <title>The lifestyle of Corynebacterium urealyticum derived from its complete genome sequence established by pyrosequencing.</title>
        <authorList>
            <person name="Tauch A."/>
            <person name="Trost E."/>
            <person name="Tilker A."/>
            <person name="Ludewig U."/>
            <person name="Schneiker S."/>
            <person name="Goesmann A."/>
            <person name="Arnold W."/>
            <person name="Bekel T."/>
            <person name="Brinkrolf K."/>
            <person name="Brune I."/>
            <person name="Goetker S."/>
            <person name="Kalinowski J."/>
            <person name="Kamp P.-B."/>
            <person name="Lobo F.P."/>
            <person name="Viehoever P."/>
            <person name="Weisshaar B."/>
            <person name="Soriano F."/>
            <person name="Droege M."/>
            <person name="Puehler A."/>
        </authorList>
    </citation>
    <scope>NUCLEOTIDE SEQUENCE [LARGE SCALE GENOMIC DNA]</scope>
    <source>
        <strain evidence="4">ATCC 43042 / DSM 7109</strain>
    </source>
</reference>
<organism evidence="3 4">
    <name type="scientific">Corynebacterium urealyticum (strain ATCC 43042 / DSM 7109)</name>
    <dbReference type="NCBI Taxonomy" id="504474"/>
    <lineage>
        <taxon>Bacteria</taxon>
        <taxon>Bacillati</taxon>
        <taxon>Actinomycetota</taxon>
        <taxon>Actinomycetes</taxon>
        <taxon>Mycobacteriales</taxon>
        <taxon>Corynebacteriaceae</taxon>
        <taxon>Corynebacterium</taxon>
    </lineage>
</organism>
<dbReference type="GO" id="GO:0046052">
    <property type="term" value="P:UTP catabolic process"/>
    <property type="evidence" value="ECO:0007669"/>
    <property type="project" value="TreeGrafter"/>
</dbReference>
<dbReference type="InterPro" id="IPR004518">
    <property type="entry name" value="MazG-like_dom"/>
</dbReference>
<accession>B1VFK6</accession>
<keyword evidence="4" id="KW-1185">Reference proteome</keyword>
<feature type="compositionally biased region" description="Polar residues" evidence="1">
    <location>
        <begin position="372"/>
        <end position="391"/>
    </location>
</feature>
<evidence type="ECO:0000313" key="4">
    <source>
        <dbReference type="Proteomes" id="UP000001727"/>
    </source>
</evidence>
<dbReference type="GO" id="GO:0046047">
    <property type="term" value="P:TTP catabolic process"/>
    <property type="evidence" value="ECO:0007669"/>
    <property type="project" value="TreeGrafter"/>
</dbReference>
<dbReference type="SUPFAM" id="SSF101386">
    <property type="entry name" value="all-alpha NTP pyrophosphatases"/>
    <property type="match status" value="1"/>
</dbReference>
<gene>
    <name evidence="3" type="ordered locus">cu0585</name>
</gene>
<dbReference type="GeneID" id="60603360"/>
<feature type="domain" description="NTP pyrophosphohydrolase MazG-like" evidence="2">
    <location>
        <begin position="231"/>
        <end position="324"/>
    </location>
</feature>
<protein>
    <recommendedName>
        <fullName evidence="2">NTP pyrophosphohydrolase MazG-like domain-containing protein</fullName>
    </recommendedName>
</protein>
<dbReference type="GO" id="GO:0046076">
    <property type="term" value="P:dTTP catabolic process"/>
    <property type="evidence" value="ECO:0007669"/>
    <property type="project" value="TreeGrafter"/>
</dbReference>
<dbReference type="AlphaFoldDB" id="B1VFK6"/>
<dbReference type="STRING" id="504474.cu0585"/>
<evidence type="ECO:0000259" key="2">
    <source>
        <dbReference type="Pfam" id="PF03819"/>
    </source>
</evidence>
<dbReference type="PANTHER" id="PTHR30522:SF0">
    <property type="entry name" value="NUCLEOSIDE TRIPHOSPHATE PYROPHOSPHOHYDROLASE"/>
    <property type="match status" value="1"/>
</dbReference>
<dbReference type="GO" id="GO:0046081">
    <property type="term" value="P:dUTP catabolic process"/>
    <property type="evidence" value="ECO:0007669"/>
    <property type="project" value="TreeGrafter"/>
</dbReference>
<proteinExistence type="predicted"/>
<dbReference type="Gene3D" id="1.10.287.1080">
    <property type="entry name" value="MazG-like"/>
    <property type="match status" value="1"/>
</dbReference>
<dbReference type="EMBL" id="AM942444">
    <property type="protein sequence ID" value="CAQ04545.1"/>
    <property type="molecule type" value="Genomic_DNA"/>
</dbReference>
<sequence>MTVVLLDPRFPSMIPVDAVTLLSGKVSYTEEVPIRIRWVIGDLGGHTVYESDILVTTDLRNDLVIERIEEGDELLAAPSLLVHLSPDREIGPRDSGELAPAHTPALPSAEAIGQAMSGMGEQDPAEALESYQQYADAVDDAYQQSAHLYHQPSAQQGDEDYAADAAASAAYSGEGFVEGEVLSADEHTAAVAGSRRTARTEVPESVMDEIEDAVALMARALRQGKWEQSMTHADLVPFLREETEELASTIELRDVLAAVGSEDKADGDGEVPEWAEQDLCEELSDVLLQVLFHAEIANRRGAFDIGHVAGSFVAKLRDRAPYLFEDVERAVGIQEQNELWRAGKEAQEQRKREAHGPAFRDYLDRKAELKQQAGQSQRGPLGAQTTEQAGNAGQGASAKQGSPAAHRAQATQGAKAQPTQEAQAQPQRAGQPAPVAQRAATAQPAQPRHTSALSAADEIIREARERGLRDADIPTDIRYPMVGLELDEPGGAEDRLLKAVQNFRQQLDRMGR</sequence>
<evidence type="ECO:0000256" key="1">
    <source>
        <dbReference type="SAM" id="MobiDB-lite"/>
    </source>
</evidence>
<dbReference type="RefSeq" id="WP_012359837.1">
    <property type="nucleotide sequence ID" value="NC_010545.1"/>
</dbReference>
<dbReference type="GO" id="GO:0046061">
    <property type="term" value="P:dATP catabolic process"/>
    <property type="evidence" value="ECO:0007669"/>
    <property type="project" value="TreeGrafter"/>
</dbReference>
<dbReference type="GO" id="GO:0006203">
    <property type="term" value="P:dGTP catabolic process"/>
    <property type="evidence" value="ECO:0007669"/>
    <property type="project" value="TreeGrafter"/>
</dbReference>
<dbReference type="GO" id="GO:0047429">
    <property type="term" value="F:nucleoside triphosphate diphosphatase activity"/>
    <property type="evidence" value="ECO:0007669"/>
    <property type="project" value="TreeGrafter"/>
</dbReference>